<dbReference type="PANTHER" id="PTHR35004:SF7">
    <property type="entry name" value="INTEGRASE PROTEIN"/>
    <property type="match status" value="1"/>
</dbReference>
<dbReference type="PANTHER" id="PTHR35004">
    <property type="entry name" value="TRANSPOSASE RV3428C-RELATED"/>
    <property type="match status" value="1"/>
</dbReference>
<gene>
    <name evidence="1" type="ORF">DM39_6268</name>
</gene>
<evidence type="ECO:0000313" key="1">
    <source>
        <dbReference type="EMBL" id="AIO30273.1"/>
    </source>
</evidence>
<accession>A0AAN0VK24</accession>
<evidence type="ECO:0000313" key="2">
    <source>
        <dbReference type="Proteomes" id="UP000029413"/>
    </source>
</evidence>
<dbReference type="InterPro" id="IPR009057">
    <property type="entry name" value="Homeodomain-like_sf"/>
</dbReference>
<organism evidence="1 2">
    <name type="scientific">Burkholderia cenocepacia</name>
    <dbReference type="NCBI Taxonomy" id="95486"/>
    <lineage>
        <taxon>Bacteria</taxon>
        <taxon>Pseudomonadati</taxon>
        <taxon>Pseudomonadota</taxon>
        <taxon>Betaproteobacteria</taxon>
        <taxon>Burkholderiales</taxon>
        <taxon>Burkholderiaceae</taxon>
        <taxon>Burkholderia</taxon>
        <taxon>Burkholderia cepacia complex</taxon>
    </lineage>
</organism>
<dbReference type="EMBL" id="CP007782">
    <property type="protein sequence ID" value="AIO30273.1"/>
    <property type="molecule type" value="Genomic_DNA"/>
</dbReference>
<name>A0AAN0VK24_9BURK</name>
<protein>
    <submittedName>
        <fullName evidence="1">Helix-turn-helix domain protein</fullName>
    </submittedName>
</protein>
<dbReference type="SUPFAM" id="SSF46689">
    <property type="entry name" value="Homeodomain-like"/>
    <property type="match status" value="1"/>
</dbReference>
<sequence length="173" mass="19464">MNVTGTITMTMREVDRLKVIEAVAECRLKPGQAAERLDLSVRQIERLVLRYRAAGVAGLVSGKRGRPSNHQLPAGKAQRALALIRERYADFGPALACEKLRECHGIDLAVETVRTLMRASGLWIARKQRPPKVYQPRNRRACLGELIQIDGCDHRWFEETGQRVNYPNNPPPA</sequence>
<proteinExistence type="predicted"/>
<dbReference type="KEGG" id="bcen:DM39_6268"/>
<dbReference type="Proteomes" id="UP000029413">
    <property type="component" value="Chromosome 3"/>
</dbReference>
<dbReference type="AlphaFoldDB" id="A0AAN0VK24"/>
<dbReference type="Pfam" id="PF13565">
    <property type="entry name" value="HTH_32"/>
    <property type="match status" value="1"/>
</dbReference>
<keyword evidence="2" id="KW-1185">Reference proteome</keyword>
<reference evidence="1 2" key="1">
    <citation type="submission" date="2014-05" db="EMBL/GenBank/DDBJ databases">
        <authorList>
            <person name="Bishop-Lilly K.A."/>
            <person name="Broomall S.M."/>
            <person name="Chain P.S."/>
            <person name="Chertkov O."/>
            <person name="Coyne S.R."/>
            <person name="Daligault H.E."/>
            <person name="Davenport K.W."/>
            <person name="Erkkila T."/>
            <person name="Frey K.G."/>
            <person name="Gibbons H.S."/>
            <person name="Gu W."/>
            <person name="Jaissle J."/>
            <person name="Johnson S.L."/>
            <person name="Koroleva G.I."/>
            <person name="Ladner J.T."/>
            <person name="Lo C.-C."/>
            <person name="Minogue T.D."/>
            <person name="Munk C."/>
            <person name="Palacios G.F."/>
            <person name="Redden C.L."/>
            <person name="Rosenzweig C.N."/>
            <person name="Scholz M.B."/>
            <person name="Teshima H."/>
            <person name="Xu Y."/>
        </authorList>
    </citation>
    <scope>NUCLEOTIDE SEQUENCE [LARGE SCALE GENOMIC DNA]</scope>
    <source>
        <strain evidence="1 2">DDS 22E-1</strain>
    </source>
</reference>